<comment type="pathway">
    <text evidence="2">Quinol/quinone metabolism; menaquinone biosynthesis.</text>
</comment>
<evidence type="ECO:0000256" key="8">
    <source>
        <dbReference type="ARBA" id="ARBA00023136"/>
    </source>
</evidence>
<dbReference type="RefSeq" id="WP_167836931.1">
    <property type="nucleotide sequence ID" value="NZ_BFBB01000003.1"/>
</dbReference>
<keyword evidence="6 9" id="KW-0812">Transmembrane</keyword>
<evidence type="ECO:0000256" key="4">
    <source>
        <dbReference type="ARBA" id="ARBA00022475"/>
    </source>
</evidence>
<dbReference type="InterPro" id="IPR026046">
    <property type="entry name" value="UBIAD1"/>
</dbReference>
<keyword evidence="11" id="KW-1185">Reference proteome</keyword>
<feature type="transmembrane region" description="Helical" evidence="9">
    <location>
        <begin position="270"/>
        <end position="291"/>
    </location>
</feature>
<gene>
    <name evidence="10" type="ORF">LPTSP4_11800</name>
</gene>
<comment type="subcellular location">
    <subcellularLocation>
        <location evidence="1">Membrane</location>
        <topology evidence="1">Multi-pass membrane protein</topology>
    </subcellularLocation>
</comment>
<protein>
    <submittedName>
        <fullName evidence="10">UbiA prenyltransferase</fullName>
    </submittedName>
</protein>
<dbReference type="AlphaFoldDB" id="A0A2P2DYF3"/>
<name>A0A2P2DYF3_9LEPT</name>
<dbReference type="CDD" id="cd13962">
    <property type="entry name" value="PT_UbiA_UBIAD1"/>
    <property type="match status" value="1"/>
</dbReference>
<keyword evidence="4" id="KW-1003">Cell membrane</keyword>
<feature type="transmembrane region" description="Helical" evidence="9">
    <location>
        <begin position="171"/>
        <end position="192"/>
    </location>
</feature>
<dbReference type="GO" id="GO:0009234">
    <property type="term" value="P:menaquinone biosynthetic process"/>
    <property type="evidence" value="ECO:0007669"/>
    <property type="project" value="UniProtKB-UniPathway"/>
</dbReference>
<evidence type="ECO:0000256" key="2">
    <source>
        <dbReference type="ARBA" id="ARBA00004863"/>
    </source>
</evidence>
<evidence type="ECO:0000256" key="9">
    <source>
        <dbReference type="SAM" id="Phobius"/>
    </source>
</evidence>
<dbReference type="InterPro" id="IPR000537">
    <property type="entry name" value="UbiA_prenyltransferase"/>
</dbReference>
<evidence type="ECO:0000256" key="6">
    <source>
        <dbReference type="ARBA" id="ARBA00022692"/>
    </source>
</evidence>
<feature type="transmembrane region" description="Helical" evidence="9">
    <location>
        <begin position="240"/>
        <end position="258"/>
    </location>
</feature>
<dbReference type="GO" id="GO:0042371">
    <property type="term" value="P:vitamin K biosynthetic process"/>
    <property type="evidence" value="ECO:0007669"/>
    <property type="project" value="TreeGrafter"/>
</dbReference>
<evidence type="ECO:0000313" key="10">
    <source>
        <dbReference type="EMBL" id="GBF49664.1"/>
    </source>
</evidence>
<dbReference type="Pfam" id="PF01040">
    <property type="entry name" value="UbiA"/>
    <property type="match status" value="1"/>
</dbReference>
<accession>A0A2P2DYF3</accession>
<feature type="transmembrane region" description="Helical" evidence="9">
    <location>
        <begin position="40"/>
        <end position="56"/>
    </location>
</feature>
<dbReference type="Gene3D" id="1.10.357.140">
    <property type="entry name" value="UbiA prenyltransferase"/>
    <property type="match status" value="1"/>
</dbReference>
<feature type="transmembrane region" description="Helical" evidence="9">
    <location>
        <begin position="118"/>
        <end position="136"/>
    </location>
</feature>
<organism evidence="10 11">
    <name type="scientific">Leptospira ryugenii</name>
    <dbReference type="NCBI Taxonomy" id="1917863"/>
    <lineage>
        <taxon>Bacteria</taxon>
        <taxon>Pseudomonadati</taxon>
        <taxon>Spirochaetota</taxon>
        <taxon>Spirochaetia</taxon>
        <taxon>Leptospirales</taxon>
        <taxon>Leptospiraceae</taxon>
        <taxon>Leptospira</taxon>
    </lineage>
</organism>
<sequence>MILSWLKAARLPSQSYILTPLVLGLSIAQAQGGNLKFEILICLAIYSLCLQLYIIFANDYADQETDALNETFTLFSGGSRVLVTGERNPKEIRNAALLSMSLCIALSLYFSLASQSFLPFVLTILSLLLLFFYSYAPVKLSYRGGGEFLQMLGVGLVLPYYSFFLCQGNSYPWELLFVLLPLNLSCGIATSLPDQPSDKISNKKTIAVSFGPLAAKLILMFCEVVSLVSIYILFPAVSQTLLLGHILLFAIIALQLLCSNGIPGKLRLSVFVFLSILFNLSVQVWLILFFFQVT</sequence>
<evidence type="ECO:0000256" key="7">
    <source>
        <dbReference type="ARBA" id="ARBA00022989"/>
    </source>
</evidence>
<dbReference type="UniPathway" id="UPA00079"/>
<evidence type="ECO:0000256" key="1">
    <source>
        <dbReference type="ARBA" id="ARBA00004141"/>
    </source>
</evidence>
<dbReference type="Proteomes" id="UP000245133">
    <property type="component" value="Unassembled WGS sequence"/>
</dbReference>
<feature type="transmembrane region" description="Helical" evidence="9">
    <location>
        <begin position="95"/>
        <end position="112"/>
    </location>
</feature>
<dbReference type="GO" id="GO:0004659">
    <property type="term" value="F:prenyltransferase activity"/>
    <property type="evidence" value="ECO:0007669"/>
    <property type="project" value="InterPro"/>
</dbReference>
<dbReference type="EMBL" id="BFBB01000003">
    <property type="protein sequence ID" value="GBF49664.1"/>
    <property type="molecule type" value="Genomic_DNA"/>
</dbReference>
<dbReference type="GO" id="GO:0016020">
    <property type="term" value="C:membrane"/>
    <property type="evidence" value="ECO:0007669"/>
    <property type="project" value="UniProtKB-SubCell"/>
</dbReference>
<dbReference type="InterPro" id="IPR044878">
    <property type="entry name" value="UbiA_sf"/>
</dbReference>
<evidence type="ECO:0000256" key="3">
    <source>
        <dbReference type="ARBA" id="ARBA00022428"/>
    </source>
</evidence>
<evidence type="ECO:0000256" key="5">
    <source>
        <dbReference type="ARBA" id="ARBA00022679"/>
    </source>
</evidence>
<dbReference type="PANTHER" id="PTHR13929">
    <property type="entry name" value="1,4-DIHYDROXY-2-NAPHTHOATE OCTAPRENYLTRANSFERASE"/>
    <property type="match status" value="1"/>
</dbReference>
<comment type="caution">
    <text evidence="10">The sequence shown here is derived from an EMBL/GenBank/DDBJ whole genome shotgun (WGS) entry which is preliminary data.</text>
</comment>
<proteinExistence type="predicted"/>
<reference evidence="10 11" key="1">
    <citation type="submission" date="2018-02" db="EMBL/GenBank/DDBJ databases">
        <title>Novel Leptospira species isolated from soil and water in Japan.</title>
        <authorList>
            <person name="Nakao R."/>
            <person name="Masuzawa T."/>
        </authorList>
    </citation>
    <scope>NUCLEOTIDE SEQUENCE [LARGE SCALE GENOMIC DNA]</scope>
    <source>
        <strain evidence="10 11">YH101</strain>
    </source>
</reference>
<feature type="transmembrane region" description="Helical" evidence="9">
    <location>
        <begin position="148"/>
        <end position="165"/>
    </location>
</feature>
<feature type="transmembrane region" description="Helical" evidence="9">
    <location>
        <begin position="213"/>
        <end position="234"/>
    </location>
</feature>
<keyword evidence="8 9" id="KW-0472">Membrane</keyword>
<dbReference type="PANTHER" id="PTHR13929:SF0">
    <property type="entry name" value="UBIA PRENYLTRANSFERASE DOMAIN-CONTAINING PROTEIN 1"/>
    <property type="match status" value="1"/>
</dbReference>
<keyword evidence="3" id="KW-0474">Menaquinone biosynthesis</keyword>
<keyword evidence="7 9" id="KW-1133">Transmembrane helix</keyword>
<keyword evidence="5 10" id="KW-0808">Transferase</keyword>
<evidence type="ECO:0000313" key="11">
    <source>
        <dbReference type="Proteomes" id="UP000245133"/>
    </source>
</evidence>